<keyword evidence="3" id="KW-1185">Reference proteome</keyword>
<evidence type="ECO:0000313" key="2">
    <source>
        <dbReference type="EMBL" id="KAF0303897.1"/>
    </source>
</evidence>
<dbReference type="InterPro" id="IPR048365">
    <property type="entry name" value="TNP-like_RNaseH_N"/>
</dbReference>
<proteinExistence type="predicted"/>
<organism evidence="2 3">
    <name type="scientific">Amphibalanus amphitrite</name>
    <name type="common">Striped barnacle</name>
    <name type="synonym">Balanus amphitrite</name>
    <dbReference type="NCBI Taxonomy" id="1232801"/>
    <lineage>
        <taxon>Eukaryota</taxon>
        <taxon>Metazoa</taxon>
        <taxon>Ecdysozoa</taxon>
        <taxon>Arthropoda</taxon>
        <taxon>Crustacea</taxon>
        <taxon>Multicrustacea</taxon>
        <taxon>Cirripedia</taxon>
        <taxon>Thoracica</taxon>
        <taxon>Thoracicalcarea</taxon>
        <taxon>Balanomorpha</taxon>
        <taxon>Balanoidea</taxon>
        <taxon>Balanidae</taxon>
        <taxon>Amphibalaninae</taxon>
        <taxon>Amphibalanus</taxon>
    </lineage>
</organism>
<comment type="caution">
    <text evidence="2">The sequence shown here is derived from an EMBL/GenBank/DDBJ whole genome shotgun (WGS) entry which is preliminary data.</text>
</comment>
<protein>
    <submittedName>
        <fullName evidence="2">Transposable element P transposase</fullName>
    </submittedName>
</protein>
<accession>A0A6A4W808</accession>
<dbReference type="Pfam" id="PF21787">
    <property type="entry name" value="TNP-like_RNaseH_N"/>
    <property type="match status" value="1"/>
</dbReference>
<sequence>MVSIEPGVCQQQTELLKKMLGPLTDMQRQCTLMFDEMDISHLAAYDHARDQVFGPHGHLQVIMLSGLFTTWRLPVLFDFDRPVDQDLLFNTIASVEGAGARVAAVVCDQGPTNRGLWKQLGVTQESTCFSNPADSGRRVWVLSDLPHGIKCLRNNILDNGLTTSRGGRIDKELLDKVVQVNGTSDYRLMHKLNANHLQVRSALLQSPLK</sequence>
<dbReference type="EMBL" id="VIIS01000906">
    <property type="protein sequence ID" value="KAF0303897.1"/>
    <property type="molecule type" value="Genomic_DNA"/>
</dbReference>
<evidence type="ECO:0000259" key="1">
    <source>
        <dbReference type="Pfam" id="PF21787"/>
    </source>
</evidence>
<dbReference type="AlphaFoldDB" id="A0A6A4W808"/>
<feature type="domain" description="Transposable element P transposase-like RNase H" evidence="1">
    <location>
        <begin position="5"/>
        <end position="121"/>
    </location>
</feature>
<dbReference type="Proteomes" id="UP000440578">
    <property type="component" value="Unassembled WGS sequence"/>
</dbReference>
<reference evidence="2 3" key="1">
    <citation type="submission" date="2019-07" db="EMBL/GenBank/DDBJ databases">
        <title>Draft genome assembly of a fouling barnacle, Amphibalanus amphitrite (Darwin, 1854): The first reference genome for Thecostraca.</title>
        <authorList>
            <person name="Kim W."/>
        </authorList>
    </citation>
    <scope>NUCLEOTIDE SEQUENCE [LARGE SCALE GENOMIC DNA]</scope>
    <source>
        <strain evidence="2">SNU_AA5</strain>
        <tissue evidence="2">Soma without cirri and trophi</tissue>
    </source>
</reference>
<evidence type="ECO:0000313" key="3">
    <source>
        <dbReference type="Proteomes" id="UP000440578"/>
    </source>
</evidence>
<name>A0A6A4W808_AMPAM</name>
<gene>
    <name evidence="2" type="primary">T_106</name>
    <name evidence="2" type="ORF">FJT64_024151</name>
</gene>